<keyword evidence="2" id="KW-1185">Reference proteome</keyword>
<gene>
    <name evidence="1" type="ORF">FHS21_005381</name>
</gene>
<name>A0A839UGM9_9HYPH</name>
<protein>
    <submittedName>
        <fullName evidence="1">Uncharacterized protein</fullName>
    </submittedName>
</protein>
<sequence length="54" mass="6377">MQCKWGLLTKQSEYLPHWRLAKFRQGLNPPLAVEVKFAKTLRSFELARFVSMHS</sequence>
<proteinExistence type="predicted"/>
<dbReference type="EMBL" id="JACHXN010000024">
    <property type="protein sequence ID" value="MBB3148933.1"/>
    <property type="molecule type" value="Genomic_DNA"/>
</dbReference>
<organism evidence="1 2">
    <name type="scientific">Phyllobacterium trifolii</name>
    <dbReference type="NCBI Taxonomy" id="300193"/>
    <lineage>
        <taxon>Bacteria</taxon>
        <taxon>Pseudomonadati</taxon>
        <taxon>Pseudomonadota</taxon>
        <taxon>Alphaproteobacteria</taxon>
        <taxon>Hyphomicrobiales</taxon>
        <taxon>Phyllobacteriaceae</taxon>
        <taxon>Phyllobacterium</taxon>
    </lineage>
</organism>
<dbReference type="Proteomes" id="UP000554520">
    <property type="component" value="Unassembled WGS sequence"/>
</dbReference>
<accession>A0A839UGM9</accession>
<dbReference type="AlphaFoldDB" id="A0A839UGM9"/>
<comment type="caution">
    <text evidence="1">The sequence shown here is derived from an EMBL/GenBank/DDBJ whole genome shotgun (WGS) entry which is preliminary data.</text>
</comment>
<reference evidence="1 2" key="1">
    <citation type="submission" date="2020-08" db="EMBL/GenBank/DDBJ databases">
        <title>Genomic Encyclopedia of Type Strains, Phase III (KMG-III): the genomes of soil and plant-associated and newly described type strains.</title>
        <authorList>
            <person name="Whitman W."/>
        </authorList>
    </citation>
    <scope>NUCLEOTIDE SEQUENCE [LARGE SCALE GENOMIC DNA]</scope>
    <source>
        <strain evidence="1 2">CECT 7015</strain>
    </source>
</reference>
<evidence type="ECO:0000313" key="2">
    <source>
        <dbReference type="Proteomes" id="UP000554520"/>
    </source>
</evidence>
<evidence type="ECO:0000313" key="1">
    <source>
        <dbReference type="EMBL" id="MBB3148933.1"/>
    </source>
</evidence>